<dbReference type="EMBL" id="KY774314">
    <property type="protein sequence ID" value="ART30422.1"/>
    <property type="molecule type" value="Genomic_DNA"/>
</dbReference>
<evidence type="ECO:0000313" key="1">
    <source>
        <dbReference type="EMBL" id="ART30422.1"/>
    </source>
</evidence>
<gene>
    <name evidence="1" type="ORF">AEK19_MT1998</name>
</gene>
<keyword evidence="1" id="KW-0496">Mitochondrion</keyword>
<dbReference type="AlphaFoldDB" id="A0A1Y0AZ30"/>
<accession>A0A1Y0AZ30</accession>
<geneLocation type="mitochondrion" evidence="1"/>
<proteinExistence type="predicted"/>
<reference evidence="1" key="1">
    <citation type="submission" date="2017-03" db="EMBL/GenBank/DDBJ databases">
        <title>The mitochondrial genome of the carnivorous plant Utricularia reniformis (Lentibulariaceae): structure, comparative analysis and evolutionary landmarks.</title>
        <authorList>
            <person name="Silva S.R."/>
            <person name="Alvarenga D.O."/>
            <person name="Michael T.P."/>
            <person name="Miranda V.F.O."/>
            <person name="Varani A.M."/>
        </authorList>
    </citation>
    <scope>NUCLEOTIDE SEQUENCE</scope>
</reference>
<name>A0A1Y0AZ30_9LAMI</name>
<sequence length="77" mass="8839">MPSALLPALSPHRLLLPEEEYRYPEDHPPLHTSLLFRELGTRNSLAPTICLTVNWFNQTMGKVRDCLDEQARPISQL</sequence>
<protein>
    <submittedName>
        <fullName evidence="1">Uncharacterized protein</fullName>
    </submittedName>
</protein>
<organism evidence="1">
    <name type="scientific">Utricularia reniformis</name>
    <dbReference type="NCBI Taxonomy" id="192314"/>
    <lineage>
        <taxon>Eukaryota</taxon>
        <taxon>Viridiplantae</taxon>
        <taxon>Streptophyta</taxon>
        <taxon>Embryophyta</taxon>
        <taxon>Tracheophyta</taxon>
        <taxon>Spermatophyta</taxon>
        <taxon>Magnoliopsida</taxon>
        <taxon>eudicotyledons</taxon>
        <taxon>Gunneridae</taxon>
        <taxon>Pentapetalae</taxon>
        <taxon>asterids</taxon>
        <taxon>lamiids</taxon>
        <taxon>Lamiales</taxon>
        <taxon>Lentibulariaceae</taxon>
        <taxon>Utricularia</taxon>
    </lineage>
</organism>